<dbReference type="InterPro" id="IPR041796">
    <property type="entry name" value="Mre11_N"/>
</dbReference>
<evidence type="ECO:0000313" key="4">
    <source>
        <dbReference type="Proteomes" id="UP000231538"/>
    </source>
</evidence>
<accession>A0A2M7V097</accession>
<dbReference type="PANTHER" id="PTHR30337:SF7">
    <property type="entry name" value="PHOSPHOESTERASE"/>
    <property type="match status" value="1"/>
</dbReference>
<dbReference type="Gene3D" id="3.60.21.10">
    <property type="match status" value="1"/>
</dbReference>
<evidence type="ECO:0000259" key="2">
    <source>
        <dbReference type="Pfam" id="PF00149"/>
    </source>
</evidence>
<proteinExistence type="predicted"/>
<dbReference type="InterPro" id="IPR029052">
    <property type="entry name" value="Metallo-depent_PP-like"/>
</dbReference>
<dbReference type="EMBL" id="PFPC01000014">
    <property type="protein sequence ID" value="PIZ89642.1"/>
    <property type="molecule type" value="Genomic_DNA"/>
</dbReference>
<keyword evidence="1" id="KW-0378">Hydrolase</keyword>
<dbReference type="Pfam" id="PF00149">
    <property type="entry name" value="Metallophos"/>
    <property type="match status" value="1"/>
</dbReference>
<name>A0A2M7V097_9BACT</name>
<dbReference type="InterPro" id="IPR004843">
    <property type="entry name" value="Calcineurin-like_PHP"/>
</dbReference>
<dbReference type="Proteomes" id="UP000231538">
    <property type="component" value="Unassembled WGS sequence"/>
</dbReference>
<gene>
    <name evidence="3" type="ORF">COX89_00425</name>
</gene>
<feature type="domain" description="Calcineurin-like phosphoesterase" evidence="2">
    <location>
        <begin position="1"/>
        <end position="187"/>
    </location>
</feature>
<dbReference type="CDD" id="cd00840">
    <property type="entry name" value="MPP_Mre11_N"/>
    <property type="match status" value="1"/>
</dbReference>
<reference evidence="4" key="1">
    <citation type="submission" date="2017-09" db="EMBL/GenBank/DDBJ databases">
        <title>Depth-based differentiation of microbial function through sediment-hosted aquifers and enrichment of novel symbionts in the deep terrestrial subsurface.</title>
        <authorList>
            <person name="Probst A.J."/>
            <person name="Ladd B."/>
            <person name="Jarett J.K."/>
            <person name="Geller-Mcgrath D.E."/>
            <person name="Sieber C.M.K."/>
            <person name="Emerson J.B."/>
            <person name="Anantharaman K."/>
            <person name="Thomas B.C."/>
            <person name="Malmstrom R."/>
            <person name="Stieglmeier M."/>
            <person name="Klingl A."/>
            <person name="Woyke T."/>
            <person name="Ryan C.M."/>
            <person name="Banfield J.F."/>
        </authorList>
    </citation>
    <scope>NUCLEOTIDE SEQUENCE [LARGE SCALE GENOMIC DNA]</scope>
</reference>
<dbReference type="GO" id="GO:0004527">
    <property type="term" value="F:exonuclease activity"/>
    <property type="evidence" value="ECO:0007669"/>
    <property type="project" value="UniProtKB-KW"/>
</dbReference>
<dbReference type="InterPro" id="IPR050535">
    <property type="entry name" value="DNA_Repair-Maintenance_Comp"/>
</dbReference>
<keyword evidence="3" id="KW-0540">Nuclease</keyword>
<dbReference type="SUPFAM" id="SSF56300">
    <property type="entry name" value="Metallo-dependent phosphatases"/>
    <property type="match status" value="1"/>
</dbReference>
<dbReference type="PANTHER" id="PTHR30337">
    <property type="entry name" value="COMPONENT OF ATP-DEPENDENT DSDNA EXONUCLEASE"/>
    <property type="match status" value="1"/>
</dbReference>
<organism evidence="3 4">
    <name type="scientific">Candidatus Nealsonbacteria bacterium CG_4_10_14_0_2_um_filter_37_10</name>
    <dbReference type="NCBI Taxonomy" id="1974679"/>
    <lineage>
        <taxon>Bacteria</taxon>
        <taxon>Candidatus Nealsoniibacteriota</taxon>
    </lineage>
</organism>
<evidence type="ECO:0000313" key="3">
    <source>
        <dbReference type="EMBL" id="PIZ89642.1"/>
    </source>
</evidence>
<protein>
    <submittedName>
        <fullName evidence="3">DNA repair exonuclease</fullName>
    </submittedName>
</protein>
<sequence length="354" mass="41004">MKILHTADLHIKQYGDERWKALQKLIEIGKREKIDIFVISGDLFNSGVNAENLRGQVREIFSNNNFKVLIIPGNHDKESYRSDMYFGEDTVVLNNPLKPFERENIRIVGIPFEQMEGAKLINKIRFLKKDVLIGDKTNVLLYHGELLDTFFSRRDFGDEGEGRYMPVKLSYFKDLNIDYVLAGHFHSRFDVQKLENGGYFVYPGSPISITKREIGPRKVNIFQVGKSPKEYLLDTPHFEEVAIEFDPIQDKDPLEIIEKRISNLRPEASIILTIKGFINGKIIGMSETELIKRIKEITTGKCIEEHCEVKDIQTILDDSLFKNFMNKLAQTDYEKEKKRQMRDVAIKAITEVKL</sequence>
<comment type="caution">
    <text evidence="3">The sequence shown here is derived from an EMBL/GenBank/DDBJ whole genome shotgun (WGS) entry which is preliminary data.</text>
</comment>
<keyword evidence="3" id="KW-0269">Exonuclease</keyword>
<evidence type="ECO:0000256" key="1">
    <source>
        <dbReference type="ARBA" id="ARBA00022801"/>
    </source>
</evidence>
<dbReference type="AlphaFoldDB" id="A0A2M7V097"/>